<dbReference type="GO" id="GO:0005634">
    <property type="term" value="C:nucleus"/>
    <property type="evidence" value="ECO:0007669"/>
    <property type="project" value="TreeGrafter"/>
</dbReference>
<feature type="repeat" description="WD" evidence="3">
    <location>
        <begin position="284"/>
        <end position="319"/>
    </location>
</feature>
<feature type="repeat" description="WD" evidence="3">
    <location>
        <begin position="340"/>
        <end position="381"/>
    </location>
</feature>
<dbReference type="InterPro" id="IPR015943">
    <property type="entry name" value="WD40/YVTN_repeat-like_dom_sf"/>
</dbReference>
<dbReference type="PANTHER" id="PTHR16017">
    <property type="entry name" value="GASTRULATION DEFECTIVE PROTEIN 1-RELATED"/>
    <property type="match status" value="1"/>
</dbReference>
<dbReference type="OrthoDB" id="10264376at2759"/>
<evidence type="ECO:0000256" key="4">
    <source>
        <dbReference type="SAM" id="MobiDB-lite"/>
    </source>
</evidence>
<dbReference type="AlphaFoldDB" id="A0A0V0QRW5"/>
<dbReference type="Pfam" id="PF00400">
    <property type="entry name" value="WD40"/>
    <property type="match status" value="4"/>
</dbReference>
<proteinExistence type="predicted"/>
<accession>A0A0V0QRW5</accession>
<dbReference type="InParanoid" id="A0A0V0QRW5"/>
<dbReference type="PANTHER" id="PTHR16017:SF0">
    <property type="entry name" value="WD REPEAT-CONTAINING PROTEIN 70"/>
    <property type="match status" value="1"/>
</dbReference>
<feature type="repeat" description="WD" evidence="3">
    <location>
        <begin position="387"/>
        <end position="421"/>
    </location>
</feature>
<dbReference type="GO" id="GO:0035861">
    <property type="term" value="C:site of double-strand break"/>
    <property type="evidence" value="ECO:0007669"/>
    <property type="project" value="TreeGrafter"/>
</dbReference>
<name>A0A0V0QRW5_PSEPJ</name>
<evidence type="ECO:0000313" key="5">
    <source>
        <dbReference type="EMBL" id="KRX04929.1"/>
    </source>
</evidence>
<feature type="region of interest" description="Disordered" evidence="4">
    <location>
        <begin position="26"/>
        <end position="45"/>
    </location>
</feature>
<dbReference type="PROSITE" id="PS50082">
    <property type="entry name" value="WD_REPEATS_2"/>
    <property type="match status" value="4"/>
</dbReference>
<gene>
    <name evidence="5" type="ORF">PPERSA_06563</name>
</gene>
<keyword evidence="1 3" id="KW-0853">WD repeat</keyword>
<feature type="compositionally biased region" description="Basic and acidic residues" evidence="4">
    <location>
        <begin position="129"/>
        <end position="152"/>
    </location>
</feature>
<dbReference type="OMA" id="KGDQYIT"/>
<protein>
    <submittedName>
        <fullName evidence="5">WD40-repeat-containing domain</fullName>
    </submittedName>
</protein>
<dbReference type="CDD" id="cd00200">
    <property type="entry name" value="WD40"/>
    <property type="match status" value="1"/>
</dbReference>
<feature type="repeat" description="WD" evidence="3">
    <location>
        <begin position="183"/>
        <end position="215"/>
    </location>
</feature>
<evidence type="ECO:0000256" key="3">
    <source>
        <dbReference type="PROSITE-ProRule" id="PRU00221"/>
    </source>
</evidence>
<feature type="region of interest" description="Disordered" evidence="4">
    <location>
        <begin position="565"/>
        <end position="586"/>
    </location>
</feature>
<organism evidence="5 6">
    <name type="scientific">Pseudocohnilembus persalinus</name>
    <name type="common">Ciliate</name>
    <dbReference type="NCBI Taxonomy" id="266149"/>
    <lineage>
        <taxon>Eukaryota</taxon>
        <taxon>Sar</taxon>
        <taxon>Alveolata</taxon>
        <taxon>Ciliophora</taxon>
        <taxon>Intramacronucleata</taxon>
        <taxon>Oligohymenophorea</taxon>
        <taxon>Scuticociliatia</taxon>
        <taxon>Philasterida</taxon>
        <taxon>Pseudocohnilembidae</taxon>
        <taxon>Pseudocohnilembus</taxon>
    </lineage>
</organism>
<dbReference type="SUPFAM" id="SSF50978">
    <property type="entry name" value="WD40 repeat-like"/>
    <property type="match status" value="1"/>
</dbReference>
<dbReference type="Gene3D" id="2.130.10.10">
    <property type="entry name" value="YVTN repeat-like/Quinoprotein amine dehydrogenase"/>
    <property type="match status" value="2"/>
</dbReference>
<dbReference type="Proteomes" id="UP000054937">
    <property type="component" value="Unassembled WGS sequence"/>
</dbReference>
<evidence type="ECO:0000313" key="6">
    <source>
        <dbReference type="Proteomes" id="UP000054937"/>
    </source>
</evidence>
<dbReference type="PROSITE" id="PS50294">
    <property type="entry name" value="WD_REPEATS_REGION"/>
    <property type="match status" value="3"/>
</dbReference>
<dbReference type="InterPro" id="IPR001680">
    <property type="entry name" value="WD40_rpt"/>
</dbReference>
<reference evidence="5 6" key="1">
    <citation type="journal article" date="2015" name="Sci. Rep.">
        <title>Genome of the facultative scuticociliatosis pathogen Pseudocohnilembus persalinus provides insight into its virulence through horizontal gene transfer.</title>
        <authorList>
            <person name="Xiong J."/>
            <person name="Wang G."/>
            <person name="Cheng J."/>
            <person name="Tian M."/>
            <person name="Pan X."/>
            <person name="Warren A."/>
            <person name="Jiang C."/>
            <person name="Yuan D."/>
            <person name="Miao W."/>
        </authorList>
    </citation>
    <scope>NUCLEOTIDE SEQUENCE [LARGE SCALE GENOMIC DNA]</scope>
    <source>
        <strain evidence="5">36N120E</strain>
    </source>
</reference>
<evidence type="ECO:0000256" key="1">
    <source>
        <dbReference type="ARBA" id="ARBA00022574"/>
    </source>
</evidence>
<dbReference type="InterPro" id="IPR020472">
    <property type="entry name" value="WD40_PAC1"/>
</dbReference>
<keyword evidence="6" id="KW-1185">Reference proteome</keyword>
<dbReference type="PRINTS" id="PR00320">
    <property type="entry name" value="GPROTEINBRPT"/>
</dbReference>
<sequence>MSQFTRKEFQKQEIKYVAQQDDLIGPAIPPQSLIENQDYSSEEEDNMVRKDINNDKNSGKNKLAFALQANKIQLEHLTNQTEAQRKFNEKKLDADKLLMQKNNYESSSEEEDEDALANDPVFMMAMKGKQIEKKDQNQERKKELIDGHKTQRDEEEEQNEDIRQLNLIEQLKQNLPIDNEVTLRGHQKLVSALAFDPKGSRLATGSYDYHLRLWDFAGMNVNMNSYRMVEPQEGQPINNISFSADGQNVLCITVGPQLRMMNREGKLLNVSTKGDMYITDMAKTYGHVSEITDGQFHPIENNIFATCSTDSTVRIWDLNKKLHGIQQQMTFSKLIKCTDARGQKVVVNSLTYSPNGQYLFTGTQDGAISGFDNKTGYHRTQFKMRTAHSLNEKINAIEFFNDNQRIVSKSLDGTMKIWDLRKFNKPISAFYNLQSNYPGSGVAISPDQQIVLTGSCEGPNEKEKVSYLNFYSTVENALVDKIPVGNKEITAVKWHHDLNQIVYGIGNEARLLYDEDLSKKGALLFVKKQAKQKKLEDAVEYKRPVYAPHTLPMFRNTNTFKQLKKEEEKKRGLNQPPEKIDYGPGKQGNIRASSSLIQHLVKQQNELPGNREDSQQALLALAEEAAKNPKYFKVYQKTQPVQILDEESKQSEEQAYLSSIQKICVHCGLKICTCANRIKYEEKKLFDDKKFD</sequence>
<comment type="caution">
    <text evidence="5">The sequence shown here is derived from an EMBL/GenBank/DDBJ whole genome shotgun (WGS) entry which is preliminary data.</text>
</comment>
<dbReference type="SMART" id="SM00320">
    <property type="entry name" value="WD40"/>
    <property type="match status" value="4"/>
</dbReference>
<feature type="region of interest" description="Disordered" evidence="4">
    <location>
        <begin position="129"/>
        <end position="160"/>
    </location>
</feature>
<dbReference type="EMBL" id="LDAU01000110">
    <property type="protein sequence ID" value="KRX04929.1"/>
    <property type="molecule type" value="Genomic_DNA"/>
</dbReference>
<evidence type="ECO:0000256" key="2">
    <source>
        <dbReference type="ARBA" id="ARBA00022737"/>
    </source>
</evidence>
<keyword evidence="2" id="KW-0677">Repeat</keyword>
<dbReference type="InterPro" id="IPR051858">
    <property type="entry name" value="WD_repeat_GAD-1"/>
</dbReference>
<dbReference type="InterPro" id="IPR036322">
    <property type="entry name" value="WD40_repeat_dom_sf"/>
</dbReference>